<name>A0ABV3S593_9LACO</name>
<evidence type="ECO:0000259" key="1">
    <source>
        <dbReference type="PROSITE" id="PS51186"/>
    </source>
</evidence>
<keyword evidence="3" id="KW-1185">Reference proteome</keyword>
<feature type="domain" description="N-acetyltransferase" evidence="1">
    <location>
        <begin position="1"/>
        <end position="147"/>
    </location>
</feature>
<dbReference type="Gene3D" id="3.40.630.30">
    <property type="match status" value="1"/>
</dbReference>
<organism evidence="2 3">
    <name type="scientific">Leuconostoc aquikimchii</name>
    <dbReference type="NCBI Taxonomy" id="3236804"/>
    <lineage>
        <taxon>Bacteria</taxon>
        <taxon>Bacillati</taxon>
        <taxon>Bacillota</taxon>
        <taxon>Bacilli</taxon>
        <taxon>Lactobacillales</taxon>
        <taxon>Lactobacillaceae</taxon>
        <taxon>Leuconostoc</taxon>
    </lineage>
</organism>
<gene>
    <name evidence="2" type="ORF">AB3K24_09865</name>
</gene>
<evidence type="ECO:0000313" key="3">
    <source>
        <dbReference type="Proteomes" id="UP001556617"/>
    </source>
</evidence>
<sequence length="147" mass="16459">MTLEIKHQLGLGSIHDDALHIRTTVFVAEQGVSLSDEMNDQLTEETALHIVAYINGNPAATARVLEENTGVWHVQRVATLQALRGQGLGSQLFDYIEQLAPFFHIHTLDLGAQVQAKKFYERLNFKTYGSEFQEAGIVHIGMKKELK</sequence>
<dbReference type="Proteomes" id="UP001556617">
    <property type="component" value="Unassembled WGS sequence"/>
</dbReference>
<proteinExistence type="predicted"/>
<dbReference type="InterPro" id="IPR000182">
    <property type="entry name" value="GNAT_dom"/>
</dbReference>
<evidence type="ECO:0000313" key="2">
    <source>
        <dbReference type="EMBL" id="MEX0381632.1"/>
    </source>
</evidence>
<protein>
    <submittedName>
        <fullName evidence="2">GNAT family N-acetyltransferase</fullName>
    </submittedName>
</protein>
<accession>A0ABV3S593</accession>
<dbReference type="EMBL" id="JBFPER010000001">
    <property type="protein sequence ID" value="MEX0381632.1"/>
    <property type="molecule type" value="Genomic_DNA"/>
</dbReference>
<dbReference type="PROSITE" id="PS51186">
    <property type="entry name" value="GNAT"/>
    <property type="match status" value="1"/>
</dbReference>
<dbReference type="CDD" id="cd04301">
    <property type="entry name" value="NAT_SF"/>
    <property type="match status" value="1"/>
</dbReference>
<reference evidence="2 3" key="1">
    <citation type="submission" date="2024-07" db="EMBL/GenBank/DDBJ databases">
        <authorList>
            <person name="Yun M."/>
        </authorList>
    </citation>
    <scope>NUCLEOTIDE SEQUENCE [LARGE SCALE GENOMIC DNA]</scope>
    <source>
        <strain evidence="2 3">MS01</strain>
    </source>
</reference>
<dbReference type="InterPro" id="IPR016181">
    <property type="entry name" value="Acyl_CoA_acyltransferase"/>
</dbReference>
<dbReference type="Pfam" id="PF13673">
    <property type="entry name" value="Acetyltransf_10"/>
    <property type="match status" value="1"/>
</dbReference>
<comment type="caution">
    <text evidence="2">The sequence shown here is derived from an EMBL/GenBank/DDBJ whole genome shotgun (WGS) entry which is preliminary data.</text>
</comment>
<dbReference type="SUPFAM" id="SSF55729">
    <property type="entry name" value="Acyl-CoA N-acyltransferases (Nat)"/>
    <property type="match status" value="1"/>
</dbReference>
<dbReference type="RefSeq" id="WP_367975482.1">
    <property type="nucleotide sequence ID" value="NZ_JBFPEQ010000001.1"/>
</dbReference>